<name>A0A0E9X7X3_ANGAN</name>
<organism evidence="1">
    <name type="scientific">Anguilla anguilla</name>
    <name type="common">European freshwater eel</name>
    <name type="synonym">Muraena anguilla</name>
    <dbReference type="NCBI Taxonomy" id="7936"/>
    <lineage>
        <taxon>Eukaryota</taxon>
        <taxon>Metazoa</taxon>
        <taxon>Chordata</taxon>
        <taxon>Craniata</taxon>
        <taxon>Vertebrata</taxon>
        <taxon>Euteleostomi</taxon>
        <taxon>Actinopterygii</taxon>
        <taxon>Neopterygii</taxon>
        <taxon>Teleostei</taxon>
        <taxon>Anguilliformes</taxon>
        <taxon>Anguillidae</taxon>
        <taxon>Anguilla</taxon>
    </lineage>
</organism>
<reference evidence="1" key="1">
    <citation type="submission" date="2014-11" db="EMBL/GenBank/DDBJ databases">
        <authorList>
            <person name="Amaro Gonzalez C."/>
        </authorList>
    </citation>
    <scope>NUCLEOTIDE SEQUENCE</scope>
</reference>
<accession>A0A0E9X7X3</accession>
<dbReference type="EMBL" id="GBXM01010011">
    <property type="protein sequence ID" value="JAH98566.1"/>
    <property type="molecule type" value="Transcribed_RNA"/>
</dbReference>
<proteinExistence type="predicted"/>
<evidence type="ECO:0000313" key="1">
    <source>
        <dbReference type="EMBL" id="JAH98566.1"/>
    </source>
</evidence>
<protein>
    <submittedName>
        <fullName evidence="1">Uncharacterized protein</fullName>
    </submittedName>
</protein>
<sequence>MMFGMLRISTENCTFGGTPLLKVYIQTHHSELEKSELKLLNGKCL</sequence>
<dbReference type="AlphaFoldDB" id="A0A0E9X7X3"/>
<reference evidence="1" key="2">
    <citation type="journal article" date="2015" name="Fish Shellfish Immunol.">
        <title>Early steps in the European eel (Anguilla anguilla)-Vibrio vulnificus interaction in the gills: Role of the RtxA13 toxin.</title>
        <authorList>
            <person name="Callol A."/>
            <person name="Pajuelo D."/>
            <person name="Ebbesson L."/>
            <person name="Teles M."/>
            <person name="MacKenzie S."/>
            <person name="Amaro C."/>
        </authorList>
    </citation>
    <scope>NUCLEOTIDE SEQUENCE</scope>
</reference>